<gene>
    <name evidence="2" type="ORF">Ae201684_003303</name>
</gene>
<dbReference type="Proteomes" id="UP000481153">
    <property type="component" value="Unassembled WGS sequence"/>
</dbReference>
<evidence type="ECO:0000313" key="2">
    <source>
        <dbReference type="EMBL" id="KAF0741625.1"/>
    </source>
</evidence>
<dbReference type="AlphaFoldDB" id="A0A6G0XML6"/>
<feature type="region of interest" description="Disordered" evidence="1">
    <location>
        <begin position="1"/>
        <end position="52"/>
    </location>
</feature>
<sequence>MLIQKKVLASRQGNPRALYEKKPSKQETLPVIHKENKPQKTPRTRPSKRSSAPIAVVVNTKSDESVVELAKRLLGLPRQGDHNCGSVFIKFNHYNRSFPIYNGVLQWIDVDKEYCFSFVYRGNYTRNVFPRSQPVMGTDSDCIRVPMRRDASGDYFVDLITSQSYGVLVEEDPIAGVGAEGLRTTDKPLFASSRTPMLTSGNAATRQLTQDLLDLPPDQLSSTVAMDIIARRDIEDLMFA</sequence>
<reference evidence="2 3" key="1">
    <citation type="submission" date="2019-07" db="EMBL/GenBank/DDBJ databases">
        <title>Genomics analysis of Aphanomyces spp. identifies a new class of oomycete effector associated with host adaptation.</title>
        <authorList>
            <person name="Gaulin E."/>
        </authorList>
    </citation>
    <scope>NUCLEOTIDE SEQUENCE [LARGE SCALE GENOMIC DNA]</scope>
    <source>
        <strain evidence="2 3">ATCC 201684</strain>
    </source>
</reference>
<evidence type="ECO:0000313" key="3">
    <source>
        <dbReference type="Proteomes" id="UP000481153"/>
    </source>
</evidence>
<evidence type="ECO:0000256" key="1">
    <source>
        <dbReference type="SAM" id="MobiDB-lite"/>
    </source>
</evidence>
<keyword evidence="3" id="KW-1185">Reference proteome</keyword>
<accession>A0A6G0XML6</accession>
<dbReference type="EMBL" id="VJMJ01000036">
    <property type="protein sequence ID" value="KAF0741625.1"/>
    <property type="molecule type" value="Genomic_DNA"/>
</dbReference>
<name>A0A6G0XML6_9STRA</name>
<comment type="caution">
    <text evidence="2">The sequence shown here is derived from an EMBL/GenBank/DDBJ whole genome shotgun (WGS) entry which is preliminary data.</text>
</comment>
<proteinExistence type="predicted"/>
<organism evidence="2 3">
    <name type="scientific">Aphanomyces euteiches</name>
    <dbReference type="NCBI Taxonomy" id="100861"/>
    <lineage>
        <taxon>Eukaryota</taxon>
        <taxon>Sar</taxon>
        <taxon>Stramenopiles</taxon>
        <taxon>Oomycota</taxon>
        <taxon>Saprolegniomycetes</taxon>
        <taxon>Saprolegniales</taxon>
        <taxon>Verrucalvaceae</taxon>
        <taxon>Aphanomyces</taxon>
    </lineage>
</organism>
<dbReference type="VEuPathDB" id="FungiDB:AeMF1_001579"/>
<protein>
    <submittedName>
        <fullName evidence="2">Uncharacterized protein</fullName>
    </submittedName>
</protein>